<name>C9RGM1_METVM</name>
<dbReference type="KEGG" id="mvu:Metvu_0865"/>
<accession>C9RGM1</accession>
<dbReference type="Proteomes" id="UP000002063">
    <property type="component" value="Chromosome"/>
</dbReference>
<proteinExistence type="predicted"/>
<sequence length="211" mass="24558">MKVLFLGKKLDNIDSYDVDECLFLPFNKIDVAKYDLSIIYLPLFFNDLTSYSANQSSISTILKDIKVKEVLESKDEPKVVVIDPYFKNISKGRILEHYLMKHLTRDGFVVRCKDGDDIKVKDDKFSRYADLIRKYSHIYEIKDEEGKLGIVDTLTLICDYEQWNYEPIIENSKGEVLGVRVFKNGSLYILHPPSEDVNDYKKLIEVLKEIV</sequence>
<dbReference type="eggNOG" id="arCOG10306">
    <property type="taxonomic scope" value="Archaea"/>
</dbReference>
<dbReference type="GeneID" id="8513202"/>
<dbReference type="EMBL" id="CP001787">
    <property type="protein sequence ID" value="ACX72723.1"/>
    <property type="molecule type" value="Genomic_DNA"/>
</dbReference>
<evidence type="ECO:0000313" key="1">
    <source>
        <dbReference type="EMBL" id="ACX72723.1"/>
    </source>
</evidence>
<protein>
    <submittedName>
        <fullName evidence="1">Uncharacterized protein</fullName>
    </submittedName>
</protein>
<dbReference type="HOGENOM" id="CLU_1307833_0_0_2"/>
<gene>
    <name evidence="1" type="ordered locus">Metvu_0865</name>
</gene>
<reference evidence="1" key="1">
    <citation type="submission" date="2009-10" db="EMBL/GenBank/DDBJ databases">
        <title>Complete sequence of chromosome of Methanocaldococcus vulcanius M7.</title>
        <authorList>
            <consortium name="US DOE Joint Genome Institute"/>
            <person name="Lucas S."/>
            <person name="Copeland A."/>
            <person name="Lapidus A."/>
            <person name="Glavina del Rio T."/>
            <person name="Dalin E."/>
            <person name="Tice H."/>
            <person name="Bruce D."/>
            <person name="Goodwin L."/>
            <person name="Pitluck S."/>
            <person name="Lcollab F.I."/>
            <person name="Brettin T."/>
            <person name="Detter J.C."/>
            <person name="Han C."/>
            <person name="Tapia R."/>
            <person name="Kuske C.R."/>
            <person name="Schmutz J."/>
            <person name="Larimer F."/>
            <person name="Land M."/>
            <person name="Hauser L."/>
            <person name="Kyrpides N."/>
            <person name="Ovchinikova G."/>
            <person name="Sieprawska-Lupa M."/>
            <person name="Whitman W.B."/>
            <person name="Woyke T."/>
        </authorList>
    </citation>
    <scope>NUCLEOTIDE SEQUENCE [LARGE SCALE GENOMIC DNA]</scope>
    <source>
        <strain evidence="1">M7</strain>
    </source>
</reference>
<evidence type="ECO:0000313" key="2">
    <source>
        <dbReference type="Proteomes" id="UP000002063"/>
    </source>
</evidence>
<dbReference type="AlphaFoldDB" id="C9RGM1"/>
<dbReference type="RefSeq" id="WP_015732943.1">
    <property type="nucleotide sequence ID" value="NC_013407.1"/>
</dbReference>
<organism evidence="1 2">
    <name type="scientific">Methanocaldococcus vulcanius (strain ATCC 700851 / DSM 12094 / M7)</name>
    <name type="common">Methanococcus vulcanius</name>
    <dbReference type="NCBI Taxonomy" id="579137"/>
    <lineage>
        <taxon>Archaea</taxon>
        <taxon>Methanobacteriati</taxon>
        <taxon>Methanobacteriota</taxon>
        <taxon>Methanomada group</taxon>
        <taxon>Methanococci</taxon>
        <taxon>Methanococcales</taxon>
        <taxon>Methanocaldococcaceae</taxon>
        <taxon>Methanocaldococcus</taxon>
    </lineage>
</organism>
<dbReference type="OrthoDB" id="63841at2157"/>
<keyword evidence="2" id="KW-1185">Reference proteome</keyword>
<dbReference type="STRING" id="579137.Metvu_0865"/>